<dbReference type="Proteomes" id="UP000289734">
    <property type="component" value="Unassembled WGS sequence"/>
</dbReference>
<reference evidence="3" key="1">
    <citation type="submission" date="2019-01" db="EMBL/GenBank/DDBJ databases">
        <title>Cytophagaceae bacterium strain CAR-16.</title>
        <authorList>
            <person name="Chen W.-M."/>
        </authorList>
    </citation>
    <scope>NUCLEOTIDE SEQUENCE [LARGE SCALE GENOMIC DNA]</scope>
    <source>
        <strain evidence="3">ICH-30</strain>
    </source>
</reference>
<proteinExistence type="predicted"/>
<keyword evidence="1" id="KW-0732">Signal</keyword>
<dbReference type="OrthoDB" id="1065544at2"/>
<dbReference type="EMBL" id="SBKQ01000010">
    <property type="protein sequence ID" value="RXR31297.1"/>
    <property type="molecule type" value="Genomic_DNA"/>
</dbReference>
<evidence type="ECO:0000313" key="2">
    <source>
        <dbReference type="EMBL" id="RXR31297.1"/>
    </source>
</evidence>
<evidence type="ECO:0000313" key="3">
    <source>
        <dbReference type="Proteomes" id="UP000289734"/>
    </source>
</evidence>
<comment type="caution">
    <text evidence="2">The sequence shown here is derived from an EMBL/GenBank/DDBJ whole genome shotgun (WGS) entry which is preliminary data.</text>
</comment>
<organism evidence="2 3">
    <name type="scientific">Flavobacterium piscinae</name>
    <dbReference type="NCBI Taxonomy" id="2506424"/>
    <lineage>
        <taxon>Bacteria</taxon>
        <taxon>Pseudomonadati</taxon>
        <taxon>Bacteroidota</taxon>
        <taxon>Flavobacteriia</taxon>
        <taxon>Flavobacteriales</taxon>
        <taxon>Flavobacteriaceae</taxon>
        <taxon>Flavobacterium</taxon>
    </lineage>
</organism>
<feature type="signal peptide" evidence="1">
    <location>
        <begin position="1"/>
        <end position="20"/>
    </location>
</feature>
<dbReference type="RefSeq" id="WP_129464835.1">
    <property type="nucleotide sequence ID" value="NZ_SBKQ01000010.1"/>
</dbReference>
<gene>
    <name evidence="2" type="ORF">EQG68_10465</name>
</gene>
<dbReference type="PROSITE" id="PS51257">
    <property type="entry name" value="PROKAR_LIPOPROTEIN"/>
    <property type="match status" value="1"/>
</dbReference>
<keyword evidence="3" id="KW-1185">Reference proteome</keyword>
<protein>
    <recommendedName>
        <fullName evidence="4">YtkA-like domain-containing protein</fullName>
    </recommendedName>
</protein>
<evidence type="ECO:0008006" key="4">
    <source>
        <dbReference type="Google" id="ProtNLM"/>
    </source>
</evidence>
<accession>A0A4Q1KN82</accession>
<dbReference type="AlphaFoldDB" id="A0A4Q1KN82"/>
<evidence type="ECO:0000256" key="1">
    <source>
        <dbReference type="SAM" id="SignalP"/>
    </source>
</evidence>
<name>A0A4Q1KN82_9FLAO</name>
<feature type="chain" id="PRO_5020416598" description="YtkA-like domain-containing protein" evidence="1">
    <location>
        <begin position="21"/>
        <end position="279"/>
    </location>
</feature>
<sequence>MKLYKIFFLFALALITSCSSDDDSTPVNELDGIIKVKEFTNDTHIIELYTSTGTTQQGYNEISLRIKDKTTNNYIQNATIEWMPMMHMTMMNHSCPYSTVEKETDKETLYKGYIVFQMPQNETEYWDLKIDYSINETNYTVTDVVDVPATEKRVVSSFMGTDNVRYIVALIDPRNPKVALNDMTVGVYKMENMMNFPVVNNYTLKIDPRMPSMGNHGSPNNLDLTQSDSDEFYHGKVSLTMTGYWKINLQLLNASDEVLKGEVVTETTESSSIFFEIEF</sequence>